<dbReference type="RefSeq" id="WP_324691171.1">
    <property type="nucleotide sequence ID" value="NZ_BAABCR010000004.1"/>
</dbReference>
<dbReference type="Proteomes" id="UP001500968">
    <property type="component" value="Unassembled WGS sequence"/>
</dbReference>
<evidence type="ECO:0000313" key="1">
    <source>
        <dbReference type="EMBL" id="GAA4024605.1"/>
    </source>
</evidence>
<proteinExistence type="predicted"/>
<reference evidence="2" key="1">
    <citation type="journal article" date="2019" name="Int. J. Syst. Evol. Microbiol.">
        <title>The Global Catalogue of Microorganisms (GCM) 10K type strain sequencing project: providing services to taxonomists for standard genome sequencing and annotation.</title>
        <authorList>
            <consortium name="The Broad Institute Genomics Platform"/>
            <consortium name="The Broad Institute Genome Sequencing Center for Infectious Disease"/>
            <person name="Wu L."/>
            <person name="Ma J."/>
        </authorList>
    </citation>
    <scope>NUCLEOTIDE SEQUENCE [LARGE SCALE GENOMIC DNA]</scope>
    <source>
        <strain evidence="2">JCM 17064</strain>
    </source>
</reference>
<organism evidence="1 2">
    <name type="scientific">Flavobacterium cheonhonense</name>
    <dbReference type="NCBI Taxonomy" id="706185"/>
    <lineage>
        <taxon>Bacteria</taxon>
        <taxon>Pseudomonadati</taxon>
        <taxon>Bacteroidota</taxon>
        <taxon>Flavobacteriia</taxon>
        <taxon>Flavobacteriales</taxon>
        <taxon>Flavobacteriaceae</taxon>
        <taxon>Flavobacterium</taxon>
    </lineage>
</organism>
<dbReference type="EMBL" id="BAABCR010000004">
    <property type="protein sequence ID" value="GAA4024605.1"/>
    <property type="molecule type" value="Genomic_DNA"/>
</dbReference>
<accession>A0ABP7TD54</accession>
<evidence type="ECO:0000313" key="2">
    <source>
        <dbReference type="Proteomes" id="UP001500968"/>
    </source>
</evidence>
<dbReference type="PROSITE" id="PS51257">
    <property type="entry name" value="PROKAR_LIPOPROTEIN"/>
    <property type="match status" value="1"/>
</dbReference>
<protein>
    <recommendedName>
        <fullName evidence="3">Lipoprotein</fullName>
    </recommendedName>
</protein>
<name>A0ABP7TD54_9FLAO</name>
<gene>
    <name evidence="1" type="ORF">GCM10022386_04710</name>
</gene>
<evidence type="ECO:0008006" key="3">
    <source>
        <dbReference type="Google" id="ProtNLM"/>
    </source>
</evidence>
<keyword evidence="2" id="KW-1185">Reference proteome</keyword>
<sequence length="153" mass="17310">MNKIILLFLLIITAVSCKKDNIEPLKPKGKPKGEIPTKTTNLSDCYKADIAGNIIELQIQNKAEVTTGTLTYAFSGKEVTQGAFKGKWENNILVANYYYKAKGKSKERQIVFKRINNELLEGYGERKTNSTQFKDVTKIKFNENMPLKKVVCN</sequence>
<comment type="caution">
    <text evidence="1">The sequence shown here is derived from an EMBL/GenBank/DDBJ whole genome shotgun (WGS) entry which is preliminary data.</text>
</comment>